<keyword evidence="7" id="KW-0804">Transcription</keyword>
<dbReference type="GO" id="GO:0003677">
    <property type="term" value="F:DNA binding"/>
    <property type="evidence" value="ECO:0007669"/>
    <property type="project" value="UniProtKB-KW"/>
</dbReference>
<dbReference type="Gene3D" id="1.25.40.20">
    <property type="entry name" value="Ankyrin repeat-containing domain"/>
    <property type="match status" value="1"/>
</dbReference>
<feature type="compositionally biased region" description="Polar residues" evidence="10">
    <location>
        <begin position="502"/>
        <end position="521"/>
    </location>
</feature>
<keyword evidence="6" id="KW-0238">DNA-binding</keyword>
<keyword evidence="5" id="KW-0805">Transcription regulation</keyword>
<dbReference type="InterPro" id="IPR044817">
    <property type="entry name" value="SBP-like"/>
</dbReference>
<evidence type="ECO:0000256" key="4">
    <source>
        <dbReference type="ARBA" id="ARBA00022833"/>
    </source>
</evidence>
<dbReference type="InterPro" id="IPR036893">
    <property type="entry name" value="SBP_sf"/>
</dbReference>
<dbReference type="Pfam" id="PF03110">
    <property type="entry name" value="SBP"/>
    <property type="match status" value="1"/>
</dbReference>
<keyword evidence="2" id="KW-0479">Metal-binding</keyword>
<feature type="compositionally biased region" description="Polar residues" evidence="10">
    <location>
        <begin position="357"/>
        <end position="367"/>
    </location>
</feature>
<dbReference type="PROSITE" id="PS51141">
    <property type="entry name" value="ZF_SBP"/>
    <property type="match status" value="1"/>
</dbReference>
<dbReference type="EMBL" id="KC815963">
    <property type="protein sequence ID" value="AGP03039.1"/>
    <property type="molecule type" value="Genomic_DNA"/>
</dbReference>
<dbReference type="AlphaFoldDB" id="S4WT17"/>
<name>S4WT17_ARAAL</name>
<keyword evidence="3 9" id="KW-0863">Zinc-finger</keyword>
<feature type="region of interest" description="Disordered" evidence="10">
    <location>
        <begin position="499"/>
        <end position="521"/>
    </location>
</feature>
<keyword evidence="11" id="KW-0472">Membrane</keyword>
<evidence type="ECO:0000313" key="13">
    <source>
        <dbReference type="EMBL" id="AGP03039.1"/>
    </source>
</evidence>
<evidence type="ECO:0000256" key="8">
    <source>
        <dbReference type="ARBA" id="ARBA00023242"/>
    </source>
</evidence>
<feature type="compositionally biased region" description="Low complexity" evidence="10">
    <location>
        <begin position="69"/>
        <end position="87"/>
    </location>
</feature>
<feature type="region of interest" description="Disordered" evidence="10">
    <location>
        <begin position="344"/>
        <end position="448"/>
    </location>
</feature>
<evidence type="ECO:0000256" key="10">
    <source>
        <dbReference type="SAM" id="MobiDB-lite"/>
    </source>
</evidence>
<evidence type="ECO:0000256" key="7">
    <source>
        <dbReference type="ARBA" id="ARBA00023163"/>
    </source>
</evidence>
<reference evidence="13" key="1">
    <citation type="journal article" date="2013" name="Science">
        <title>Mechanisms of age-dependent response to winter temperature in perennial flowering of Arabis alpina.</title>
        <authorList>
            <person name="Bergonzi S."/>
            <person name="Albani M.C."/>
            <person name="Ver Loren van Themaat E."/>
            <person name="Nordstrom K.J."/>
            <person name="Wang R."/>
            <person name="Schneeberger K."/>
            <person name="Moerland P.D."/>
            <person name="Coupland G."/>
        </authorList>
    </citation>
    <scope>NUCLEOTIDE SEQUENCE</scope>
</reference>
<dbReference type="Gene3D" id="4.10.1100.10">
    <property type="entry name" value="Transcription factor, SBP-box domain"/>
    <property type="match status" value="1"/>
</dbReference>
<keyword evidence="11" id="KW-1133">Transmembrane helix</keyword>
<evidence type="ECO:0000256" key="1">
    <source>
        <dbReference type="ARBA" id="ARBA00004123"/>
    </source>
</evidence>
<organism evidence="13">
    <name type="scientific">Arabis alpina</name>
    <name type="common">Alpine rock-cress</name>
    <dbReference type="NCBI Taxonomy" id="50452"/>
    <lineage>
        <taxon>Eukaryota</taxon>
        <taxon>Viridiplantae</taxon>
        <taxon>Streptophyta</taxon>
        <taxon>Embryophyta</taxon>
        <taxon>Tracheophyta</taxon>
        <taxon>Spermatophyta</taxon>
        <taxon>Magnoliopsida</taxon>
        <taxon>eudicotyledons</taxon>
        <taxon>Gunneridae</taxon>
        <taxon>Pentapetalae</taxon>
        <taxon>rosids</taxon>
        <taxon>malvids</taxon>
        <taxon>Brassicales</taxon>
        <taxon>Brassicaceae</taxon>
        <taxon>Arabideae</taxon>
        <taxon>Arabis</taxon>
    </lineage>
</organism>
<keyword evidence="11" id="KW-0812">Transmembrane</keyword>
<evidence type="ECO:0000256" key="5">
    <source>
        <dbReference type="ARBA" id="ARBA00023015"/>
    </source>
</evidence>
<accession>S4WT17</accession>
<evidence type="ECO:0000259" key="12">
    <source>
        <dbReference type="PROSITE" id="PS51141"/>
    </source>
</evidence>
<feature type="region of interest" description="Disordered" evidence="10">
    <location>
        <begin position="205"/>
        <end position="232"/>
    </location>
</feature>
<dbReference type="InterPro" id="IPR036770">
    <property type="entry name" value="Ankyrin_rpt-contain_sf"/>
</dbReference>
<feature type="region of interest" description="Disordered" evidence="10">
    <location>
        <begin position="1"/>
        <end position="20"/>
    </location>
</feature>
<comment type="subcellular location">
    <subcellularLocation>
        <location evidence="1">Nucleus</location>
    </subcellularLocation>
</comment>
<evidence type="ECO:0000256" key="2">
    <source>
        <dbReference type="ARBA" id="ARBA00022723"/>
    </source>
</evidence>
<dbReference type="GO" id="GO:0008270">
    <property type="term" value="F:zinc ion binding"/>
    <property type="evidence" value="ECO:0007669"/>
    <property type="project" value="UniProtKB-KW"/>
</dbReference>
<keyword evidence="4" id="KW-0862">Zinc</keyword>
<dbReference type="SUPFAM" id="SSF48403">
    <property type="entry name" value="Ankyrin repeat"/>
    <property type="match status" value="1"/>
</dbReference>
<dbReference type="FunFam" id="4.10.1100.10:FF:000001">
    <property type="entry name" value="Squamosa promoter-binding-like protein 14"/>
    <property type="match status" value="1"/>
</dbReference>
<dbReference type="PANTHER" id="PTHR31251">
    <property type="entry name" value="SQUAMOSA PROMOTER-BINDING-LIKE PROTEIN 4"/>
    <property type="match status" value="1"/>
</dbReference>
<feature type="transmembrane region" description="Helical" evidence="11">
    <location>
        <begin position="1003"/>
        <end position="1024"/>
    </location>
</feature>
<dbReference type="Pfam" id="PF26102">
    <property type="entry name" value="Ig_SPL7"/>
    <property type="match status" value="1"/>
</dbReference>
<feature type="region of interest" description="Disordered" evidence="10">
    <location>
        <begin position="67"/>
        <end position="87"/>
    </location>
</feature>
<evidence type="ECO:0000256" key="11">
    <source>
        <dbReference type="SAM" id="Phobius"/>
    </source>
</evidence>
<feature type="compositionally biased region" description="Basic residues" evidence="10">
    <location>
        <begin position="205"/>
        <end position="214"/>
    </location>
</feature>
<feature type="compositionally biased region" description="Low complexity" evidence="10">
    <location>
        <begin position="424"/>
        <end position="435"/>
    </location>
</feature>
<dbReference type="PANTHER" id="PTHR31251:SF197">
    <property type="entry name" value="SQUAMOSA PROMOTER-BINDING-LIKE PROTEIN 16"/>
    <property type="match status" value="1"/>
</dbReference>
<sequence length="1043" mass="115694">MDEVGPQVVGPISIHNPMGRKRDHYLQPQHWLVQSQIQASNNDWNPKMWEWDSQRFEAKQVEQEPLRLGNNGVNPRSNVNCNNNNGGLSYQGEERGLDLNLSSGYNDVEDVETPQQPVVTRPSKRVRSGSPGNGGGNYPKCQVDNCKEDLSVAKDYHRRHKVCEVHSKATKALVGKQMQRFCQQCSRFHFLSEFDEGKRSCRRRLAGHNRRRRKTQPEEMTSPVVAPGNCDNTSNNTNMDIMALLTALACAQGRNEANGSTAVPQREQLLQILNKINALPLPVDLVSKLNNIGILARKNLDQPSEMNRQNDMHGASSPSTMDLLAVLSTTLGSSPSTIAFLSQGGFGNKDSNEKTKSTSPEHATTTNLEKRTLDFPSFGGGERTSSSNLSPSQDSDSRAQDARSSLSLQLFTSSPEDESRPTVASSRKYYSSASSNPVEDRSPSSSPVMQELFPLQTSPETMRSNNCNNTSPSPRASCLPLDLFGVSIRGAAANPSFKASRHQSGYASSGSDYSPPSLNSDAQDRTGKIVFKLLGKDPSQLPGTLRTEIYSWLSSIPSEMESYIRPGCVILSVYVAMSASAWQQLEENLLQRVSSLVQDSEFWSNTRFLVTTGRQLASYKHGRIRLSKSWRTLNSPELITVSPLAVVAGEETNLVVKGRSLTNDGISFRFAHMGNYDSLEVIGTAYRRTKFDELNLNSFKVKGPSPGSLGRCFVEVENGFRSDSFPLIIANATICKELNRLEEEFHPKDVSEEQIHNSDRPRSREEVLCFLNELGWLFQKKWASDIQGESDFSLPRFKFLLVCSVERDYCSLMRTLLDMLVERNLGKDGLMKESLDMLAEIQLLNRAVKRKNTKMAETLIHYSVNPSNKKFIFLPSITGPGDITPLHLAASISGSEDMVDVLTNDPQGIGLSCWNSLIDATGQTPFSYAVMRNNHSYNTLVARKLADKRNGQISLYIENGIDQIGLSKRLTSELKRSCNTCASVALKYQKKVSGSRRLFPTPIIHSMLAVATVCVCVCVFMHAFPIVRQGSHFSWGGLDYGSM</sequence>
<evidence type="ECO:0000256" key="6">
    <source>
        <dbReference type="ARBA" id="ARBA00023125"/>
    </source>
</evidence>
<protein>
    <submittedName>
        <fullName evidence="13">SQUAMOSA promoter binding protein-like protein 16</fullName>
    </submittedName>
</protein>
<feature type="domain" description="SBP-type" evidence="12">
    <location>
        <begin position="138"/>
        <end position="215"/>
    </location>
</feature>
<dbReference type="GO" id="GO:0005634">
    <property type="term" value="C:nucleus"/>
    <property type="evidence" value="ECO:0007669"/>
    <property type="project" value="UniProtKB-SubCell"/>
</dbReference>
<dbReference type="InterPro" id="IPR004333">
    <property type="entry name" value="SBP_dom"/>
</dbReference>
<keyword evidence="8" id="KW-0539">Nucleus</keyword>
<feature type="compositionally biased region" description="Low complexity" evidence="10">
    <location>
        <begin position="385"/>
        <end position="394"/>
    </location>
</feature>
<gene>
    <name evidence="13" type="primary">SPL16</name>
</gene>
<proteinExistence type="predicted"/>
<evidence type="ECO:0000256" key="3">
    <source>
        <dbReference type="ARBA" id="ARBA00022771"/>
    </source>
</evidence>
<evidence type="ECO:0000256" key="9">
    <source>
        <dbReference type="PROSITE-ProRule" id="PRU00470"/>
    </source>
</evidence>
<feature type="region of interest" description="Disordered" evidence="10">
    <location>
        <begin position="111"/>
        <end position="138"/>
    </location>
</feature>
<dbReference type="SUPFAM" id="SSF103612">
    <property type="entry name" value="SBT domain"/>
    <property type="match status" value="1"/>
</dbReference>